<dbReference type="Gene3D" id="3.90.1150.130">
    <property type="match status" value="1"/>
</dbReference>
<keyword evidence="3" id="KW-0032">Aminotransferase</keyword>
<name>A0ABU5CK47_9BACI</name>
<dbReference type="InterPro" id="IPR015424">
    <property type="entry name" value="PyrdxlP-dep_Trfase"/>
</dbReference>
<evidence type="ECO:0000313" key="4">
    <source>
        <dbReference type="Proteomes" id="UP001228376"/>
    </source>
</evidence>
<dbReference type="InterPro" id="IPR015421">
    <property type="entry name" value="PyrdxlP-dep_Trfase_major"/>
</dbReference>
<dbReference type="EMBL" id="JAROCA020000002">
    <property type="protein sequence ID" value="MDY0406738.1"/>
    <property type="molecule type" value="Genomic_DNA"/>
</dbReference>
<sequence length="185" mass="19890">MKAYGIGVEFGADYSTFSGFKVLGPEGIGIIVGKNRGIEALQKSNYSGGGQVQGHEAMELLRMMTFAPVSLATQNEQVEEVCKRLNEGAIDGIDNAYMVNAQSKVVIVELKKPIAQQVIQRSNALGAATHPVGAESRYEIIPMIYRVSSSFIAAEPRLKAYGIRINPMKSGASTVLNILKKAIDA</sequence>
<evidence type="ECO:0000313" key="3">
    <source>
        <dbReference type="EMBL" id="MDY0406738.1"/>
    </source>
</evidence>
<accession>A0ABU5CK47</accession>
<dbReference type="RefSeq" id="WP_320385057.1">
    <property type="nucleotide sequence ID" value="NZ_JAROCA020000002.1"/>
</dbReference>
<dbReference type="Pfam" id="PF00266">
    <property type="entry name" value="Aminotran_5"/>
    <property type="match status" value="1"/>
</dbReference>
<dbReference type="Proteomes" id="UP001228376">
    <property type="component" value="Unassembled WGS sequence"/>
</dbReference>
<feature type="domain" description="Aminotransferase class V" evidence="1">
    <location>
        <begin position="9"/>
        <end position="49"/>
    </location>
</feature>
<gene>
    <name evidence="3" type="ORF">P5G51_016455</name>
</gene>
<evidence type="ECO:0000259" key="2">
    <source>
        <dbReference type="Pfam" id="PF22475"/>
    </source>
</evidence>
<protein>
    <submittedName>
        <fullName evidence="3">Aminotransferase class V-fold PLP-dependent enzyme</fullName>
    </submittedName>
</protein>
<dbReference type="Pfam" id="PF22475">
    <property type="entry name" value="YhfS-like_C"/>
    <property type="match status" value="1"/>
</dbReference>
<dbReference type="InterPro" id="IPR054718">
    <property type="entry name" value="YhfS-like_C"/>
</dbReference>
<dbReference type="Gene3D" id="3.40.640.10">
    <property type="entry name" value="Type I PLP-dependent aspartate aminotransferase-like (Major domain)"/>
    <property type="match status" value="1"/>
</dbReference>
<feature type="domain" description="YhfS-like C-terminal" evidence="2">
    <location>
        <begin position="79"/>
        <end position="179"/>
    </location>
</feature>
<dbReference type="SUPFAM" id="SSF53383">
    <property type="entry name" value="PLP-dependent transferases"/>
    <property type="match status" value="1"/>
</dbReference>
<organism evidence="3 4">
    <name type="scientific">Tigheibacillus jepli</name>
    <dbReference type="NCBI Taxonomy" id="3035914"/>
    <lineage>
        <taxon>Bacteria</taxon>
        <taxon>Bacillati</taxon>
        <taxon>Bacillota</taxon>
        <taxon>Bacilli</taxon>
        <taxon>Bacillales</taxon>
        <taxon>Bacillaceae</taxon>
        <taxon>Tigheibacillus</taxon>
    </lineage>
</organism>
<proteinExistence type="predicted"/>
<comment type="caution">
    <text evidence="3">The sequence shown here is derived from an EMBL/GenBank/DDBJ whole genome shotgun (WGS) entry which is preliminary data.</text>
</comment>
<evidence type="ECO:0000259" key="1">
    <source>
        <dbReference type="Pfam" id="PF00266"/>
    </source>
</evidence>
<reference evidence="3 4" key="1">
    <citation type="submission" date="2023-10" db="EMBL/GenBank/DDBJ databases">
        <title>179-bfca-hs.</title>
        <authorList>
            <person name="Miliotis G."/>
            <person name="Sengupta P."/>
            <person name="Hameed A."/>
            <person name="Chuvochina M."/>
            <person name="Mcdonagh F."/>
            <person name="Simpson A.C."/>
            <person name="Singh N.K."/>
            <person name="Rekha P.D."/>
            <person name="Raman K."/>
            <person name="Hugenholtz P."/>
            <person name="Venkateswaran K."/>
        </authorList>
    </citation>
    <scope>NUCLEOTIDE SEQUENCE [LARGE SCALE GENOMIC DNA]</scope>
    <source>
        <strain evidence="3 4">179-BFC-A-HS</strain>
    </source>
</reference>
<dbReference type="GO" id="GO:0008483">
    <property type="term" value="F:transaminase activity"/>
    <property type="evidence" value="ECO:0007669"/>
    <property type="project" value="UniProtKB-KW"/>
</dbReference>
<keyword evidence="3" id="KW-0808">Transferase</keyword>
<keyword evidence="4" id="KW-1185">Reference proteome</keyword>
<dbReference type="InterPro" id="IPR000192">
    <property type="entry name" value="Aminotrans_V_dom"/>
</dbReference>